<proteinExistence type="predicted"/>
<evidence type="ECO:0000313" key="5">
    <source>
        <dbReference type="Proteomes" id="UP001275932"/>
    </source>
</evidence>
<dbReference type="SUPFAM" id="SSF56988">
    <property type="entry name" value="Anthrax protective antigen"/>
    <property type="match status" value="1"/>
</dbReference>
<dbReference type="EMBL" id="JALBUT010000006">
    <property type="protein sequence ID" value="MDX8415790.1"/>
    <property type="molecule type" value="Genomic_DNA"/>
</dbReference>
<gene>
    <name evidence="4" type="ORF">MOX91_06340</name>
</gene>
<evidence type="ECO:0000313" key="4">
    <source>
        <dbReference type="EMBL" id="MDX8415790.1"/>
    </source>
</evidence>
<protein>
    <submittedName>
        <fullName evidence="4">PA14 domain-containing protein</fullName>
    </submittedName>
</protein>
<feature type="domain" description="PA14" evidence="3">
    <location>
        <begin position="526"/>
        <end position="668"/>
    </location>
</feature>
<dbReference type="RefSeq" id="WP_370397240.1">
    <property type="nucleotide sequence ID" value="NZ_JALBUT010000006.1"/>
</dbReference>
<organism evidence="4 5">
    <name type="scientific">Intestinicryptomonas porci</name>
    <dbReference type="NCBI Taxonomy" id="2926320"/>
    <lineage>
        <taxon>Bacteria</taxon>
        <taxon>Pseudomonadati</taxon>
        <taxon>Verrucomicrobiota</taxon>
        <taxon>Opitutia</taxon>
        <taxon>Opitutales</taxon>
        <taxon>Intestinicryptomonaceae</taxon>
        <taxon>Intestinicryptomonas</taxon>
    </lineage>
</organism>
<dbReference type="Gene3D" id="3.90.182.10">
    <property type="entry name" value="Toxin - Anthrax Protective Antigen,domain 1"/>
    <property type="match status" value="1"/>
</dbReference>
<keyword evidence="5" id="KW-1185">Reference proteome</keyword>
<sequence length="724" mass="83673">MFRQIKFAAIFFICAFPLILQAQELPLQAFQTPDGEYTKNDNFRLTSRNSKVAWIEKKDSPIFLQPRGGKWPNTPKDEIFLEMTFADASYGRLEIRAINSLGQEIKPDKSTYHILLNSRSWKTAHYRFSGIKKDEIKAFSVKLRESHWSEDRAATPNPVLAIAKATVSGEAFNNAYFKYLIAESWKYPYKGKTVKPPNNDTLKGKTMTGYQGWFRTPNDAYQDGWVHWGNVPAQRFSVDMWPYLDDYPKGVLEKAHETKTLSGKPAYLFSSARPEVVYTHFQWMKKYNIDGAFLQRFIGGDSWANNKREQWVMGNVREAANRTGRIWAIEYDISGCSDENIFEKISNDWKWCIDEFGLREDPNYARVDGKPVVFVWGMELRGISLEESNRVMNFLKNDPKYGGNYFIGGASGRWKDKPEWIESHFKNHDAVLFWLHRSYESDIKNVKELLGENVLYYAHIHPGFSWANLKHIQSNSDQAYTPRRNGEFVEEQIKNAVSAGAEMFFIGMFDEYDEATAFMPMSDDPPNTPIIKGARVSFNRSKDAERVPRAYNKPSIEFTFGESPAKGIEPTNFRMQWEASIKIPADGNYTFEVEAPDGDGYELKRGNKQLIRENNYQSSMPPRTATVSLKKGYMFPVQINYEHRTGEGKMRLMWSSDKIKRQPVPAEATFDAWGRFITNEDSTPFRYLEICEDAHDMINPQAAYKGRQKAPRPKKKPNKNARKR</sequence>
<dbReference type="Pfam" id="PF07691">
    <property type="entry name" value="PA14"/>
    <property type="match status" value="1"/>
</dbReference>
<dbReference type="Proteomes" id="UP001275932">
    <property type="component" value="Unassembled WGS sequence"/>
</dbReference>
<dbReference type="InterPro" id="IPR011658">
    <property type="entry name" value="PA14_dom"/>
</dbReference>
<evidence type="ECO:0000256" key="1">
    <source>
        <dbReference type="SAM" id="MobiDB-lite"/>
    </source>
</evidence>
<keyword evidence="2" id="KW-0732">Signal</keyword>
<accession>A0ABU4WGW9</accession>
<feature type="compositionally biased region" description="Basic residues" evidence="1">
    <location>
        <begin position="706"/>
        <end position="724"/>
    </location>
</feature>
<comment type="caution">
    <text evidence="4">The sequence shown here is derived from an EMBL/GenBank/DDBJ whole genome shotgun (WGS) entry which is preliminary data.</text>
</comment>
<dbReference type="Gene3D" id="3.20.20.80">
    <property type="entry name" value="Glycosidases"/>
    <property type="match status" value="1"/>
</dbReference>
<dbReference type="PROSITE" id="PS51820">
    <property type="entry name" value="PA14"/>
    <property type="match status" value="1"/>
</dbReference>
<feature type="chain" id="PRO_5045843984" evidence="2">
    <location>
        <begin position="23"/>
        <end position="724"/>
    </location>
</feature>
<feature type="signal peptide" evidence="2">
    <location>
        <begin position="1"/>
        <end position="22"/>
    </location>
</feature>
<name>A0ABU4WGW9_9BACT</name>
<evidence type="ECO:0000256" key="2">
    <source>
        <dbReference type="SAM" id="SignalP"/>
    </source>
</evidence>
<dbReference type="SMART" id="SM00758">
    <property type="entry name" value="PA14"/>
    <property type="match status" value="1"/>
</dbReference>
<dbReference type="InterPro" id="IPR037524">
    <property type="entry name" value="PA14/GLEYA"/>
</dbReference>
<evidence type="ECO:0000259" key="3">
    <source>
        <dbReference type="PROSITE" id="PS51820"/>
    </source>
</evidence>
<reference evidence="4 5" key="1">
    <citation type="submission" date="2022-03" db="EMBL/GenBank/DDBJ databases">
        <title>Novel taxa within the pig intestine.</title>
        <authorList>
            <person name="Wylensek D."/>
            <person name="Bishof K."/>
            <person name="Afrizal A."/>
            <person name="Clavel T."/>
        </authorList>
    </citation>
    <scope>NUCLEOTIDE SEQUENCE [LARGE SCALE GENOMIC DNA]</scope>
    <source>
        <strain evidence="4 5">CLA-KB-P66</strain>
    </source>
</reference>
<feature type="region of interest" description="Disordered" evidence="1">
    <location>
        <begin position="699"/>
        <end position="724"/>
    </location>
</feature>